<comment type="caution">
    <text evidence="2">The sequence shown here is derived from an EMBL/GenBank/DDBJ whole genome shotgun (WGS) entry which is preliminary data.</text>
</comment>
<dbReference type="AlphaFoldDB" id="A0A5B7GGK4"/>
<evidence type="ECO:0000256" key="1">
    <source>
        <dbReference type="SAM" id="Phobius"/>
    </source>
</evidence>
<evidence type="ECO:0000313" key="2">
    <source>
        <dbReference type="EMBL" id="MPC56218.1"/>
    </source>
</evidence>
<dbReference type="EMBL" id="VSRR010013781">
    <property type="protein sequence ID" value="MPC56218.1"/>
    <property type="molecule type" value="Genomic_DNA"/>
</dbReference>
<feature type="transmembrane region" description="Helical" evidence="1">
    <location>
        <begin position="12"/>
        <end position="35"/>
    </location>
</feature>
<reference evidence="2 3" key="1">
    <citation type="submission" date="2019-05" db="EMBL/GenBank/DDBJ databases">
        <title>Another draft genome of Portunus trituberculatus and its Hox gene families provides insights of decapod evolution.</title>
        <authorList>
            <person name="Jeong J.-H."/>
            <person name="Song I."/>
            <person name="Kim S."/>
            <person name="Choi T."/>
            <person name="Kim D."/>
            <person name="Ryu S."/>
            <person name="Kim W."/>
        </authorList>
    </citation>
    <scope>NUCLEOTIDE SEQUENCE [LARGE SCALE GENOMIC DNA]</scope>
    <source>
        <tissue evidence="2">Muscle</tissue>
    </source>
</reference>
<keyword evidence="3" id="KW-1185">Reference proteome</keyword>
<proteinExistence type="predicted"/>
<gene>
    <name evidence="2" type="ORF">E2C01_050171</name>
</gene>
<sequence>MLSRHFITSLCIYLCSSVPHVFVLGGTYITMIFLFSNSFVLIVTPITSTIPSPYCTSSTHILS</sequence>
<keyword evidence="1" id="KW-0472">Membrane</keyword>
<organism evidence="2 3">
    <name type="scientific">Portunus trituberculatus</name>
    <name type="common">Swimming crab</name>
    <name type="synonym">Neptunus trituberculatus</name>
    <dbReference type="NCBI Taxonomy" id="210409"/>
    <lineage>
        <taxon>Eukaryota</taxon>
        <taxon>Metazoa</taxon>
        <taxon>Ecdysozoa</taxon>
        <taxon>Arthropoda</taxon>
        <taxon>Crustacea</taxon>
        <taxon>Multicrustacea</taxon>
        <taxon>Malacostraca</taxon>
        <taxon>Eumalacostraca</taxon>
        <taxon>Eucarida</taxon>
        <taxon>Decapoda</taxon>
        <taxon>Pleocyemata</taxon>
        <taxon>Brachyura</taxon>
        <taxon>Eubrachyura</taxon>
        <taxon>Portunoidea</taxon>
        <taxon>Portunidae</taxon>
        <taxon>Portuninae</taxon>
        <taxon>Portunus</taxon>
    </lineage>
</organism>
<evidence type="ECO:0000313" key="3">
    <source>
        <dbReference type="Proteomes" id="UP000324222"/>
    </source>
</evidence>
<accession>A0A5B7GGK4</accession>
<keyword evidence="1" id="KW-0812">Transmembrane</keyword>
<protein>
    <submittedName>
        <fullName evidence="2">Uncharacterized protein</fullName>
    </submittedName>
</protein>
<keyword evidence="1" id="KW-1133">Transmembrane helix</keyword>
<name>A0A5B7GGK4_PORTR</name>
<dbReference type="Proteomes" id="UP000324222">
    <property type="component" value="Unassembled WGS sequence"/>
</dbReference>